<proteinExistence type="predicted"/>
<keyword evidence="2" id="KW-0378">Hydrolase</keyword>
<keyword evidence="3" id="KW-1185">Reference proteome</keyword>
<feature type="domain" description="SGNH hydrolase-type esterase" evidence="1">
    <location>
        <begin position="10"/>
        <end position="184"/>
    </location>
</feature>
<evidence type="ECO:0000259" key="1">
    <source>
        <dbReference type="Pfam" id="PF13472"/>
    </source>
</evidence>
<protein>
    <submittedName>
        <fullName evidence="2">SGNH hydrolase-type esterase domain-containing protein</fullName>
    </submittedName>
</protein>
<dbReference type="InParanoid" id="A0A1Y2DV08"/>
<evidence type="ECO:0000313" key="2">
    <source>
        <dbReference type="EMBL" id="ORY62485.1"/>
    </source>
</evidence>
<dbReference type="EMBL" id="MCFJ01000009">
    <property type="protein sequence ID" value="ORY62485.1"/>
    <property type="molecule type" value="Genomic_DNA"/>
</dbReference>
<organism evidence="2 3">
    <name type="scientific">Pseudomassariella vexata</name>
    <dbReference type="NCBI Taxonomy" id="1141098"/>
    <lineage>
        <taxon>Eukaryota</taxon>
        <taxon>Fungi</taxon>
        <taxon>Dikarya</taxon>
        <taxon>Ascomycota</taxon>
        <taxon>Pezizomycotina</taxon>
        <taxon>Sordariomycetes</taxon>
        <taxon>Xylariomycetidae</taxon>
        <taxon>Amphisphaeriales</taxon>
        <taxon>Pseudomassariaceae</taxon>
        <taxon>Pseudomassariella</taxon>
    </lineage>
</organism>
<dbReference type="RefSeq" id="XP_040714321.1">
    <property type="nucleotide sequence ID" value="XM_040854386.1"/>
</dbReference>
<gene>
    <name evidence="2" type="ORF">BCR38DRAFT_240890</name>
</gene>
<dbReference type="Pfam" id="PF13472">
    <property type="entry name" value="Lipase_GDSL_2"/>
    <property type="match status" value="1"/>
</dbReference>
<dbReference type="InterPro" id="IPR051532">
    <property type="entry name" value="Ester_Hydrolysis_Enzymes"/>
</dbReference>
<comment type="caution">
    <text evidence="2">The sequence shown here is derived from an EMBL/GenBank/DDBJ whole genome shotgun (WGS) entry which is preliminary data.</text>
</comment>
<dbReference type="CDD" id="cd00229">
    <property type="entry name" value="SGNH_hydrolase"/>
    <property type="match status" value="1"/>
</dbReference>
<dbReference type="AlphaFoldDB" id="A0A1Y2DV08"/>
<evidence type="ECO:0000313" key="3">
    <source>
        <dbReference type="Proteomes" id="UP000193689"/>
    </source>
</evidence>
<dbReference type="InterPro" id="IPR036514">
    <property type="entry name" value="SGNH_hydro_sf"/>
</dbReference>
<sequence>MATKPFRILCFGNSLTSGHPVDHPYALMLKTRLEKAFPTLDVQCTINGVPGDLVTRGTFMDRLGRDWKRAEKPFDWTIVLGGTNDIGWGYPAEEVAQALKKAWDIPLSRGGKVLALTIPECRASSATVNDRRNSVNKAIKAYKRNNFYAFDLFDALPYHSMEEADQDKYWGMDGLHLTESGYDLMGSKIAKCLVKIINLEEAQSTEISSIVTDARQRRMIEDLIFEEERGDPKLLSQGYIVVRKSDLD</sequence>
<dbReference type="Gene3D" id="3.40.50.1110">
    <property type="entry name" value="SGNH hydrolase"/>
    <property type="match status" value="1"/>
</dbReference>
<dbReference type="OrthoDB" id="408760at2759"/>
<reference evidence="2 3" key="1">
    <citation type="submission" date="2016-07" db="EMBL/GenBank/DDBJ databases">
        <title>Pervasive Adenine N6-methylation of Active Genes in Fungi.</title>
        <authorList>
            <consortium name="DOE Joint Genome Institute"/>
            <person name="Mondo S.J."/>
            <person name="Dannebaum R.O."/>
            <person name="Kuo R.C."/>
            <person name="Labutti K."/>
            <person name="Haridas S."/>
            <person name="Kuo A."/>
            <person name="Salamov A."/>
            <person name="Ahrendt S.R."/>
            <person name="Lipzen A."/>
            <person name="Sullivan W."/>
            <person name="Andreopoulos W.B."/>
            <person name="Clum A."/>
            <person name="Lindquist E."/>
            <person name="Daum C."/>
            <person name="Ramamoorthy G.K."/>
            <person name="Gryganskyi A."/>
            <person name="Culley D."/>
            <person name="Magnuson J.K."/>
            <person name="James T.Y."/>
            <person name="O'Malley M.A."/>
            <person name="Stajich J.E."/>
            <person name="Spatafora J.W."/>
            <person name="Visel A."/>
            <person name="Grigoriev I.V."/>
        </authorList>
    </citation>
    <scope>NUCLEOTIDE SEQUENCE [LARGE SCALE GENOMIC DNA]</scope>
    <source>
        <strain evidence="2 3">CBS 129021</strain>
    </source>
</reference>
<dbReference type="PANTHER" id="PTHR30383">
    <property type="entry name" value="THIOESTERASE 1/PROTEASE 1/LYSOPHOSPHOLIPASE L1"/>
    <property type="match status" value="1"/>
</dbReference>
<dbReference type="PANTHER" id="PTHR30383:SF19">
    <property type="entry name" value="FIBRONECTIN TYPE-III DOMAIN-CONTAINING PROTEIN"/>
    <property type="match status" value="1"/>
</dbReference>
<dbReference type="InterPro" id="IPR013830">
    <property type="entry name" value="SGNH_hydro"/>
</dbReference>
<dbReference type="GeneID" id="63770598"/>
<dbReference type="GO" id="GO:0004622">
    <property type="term" value="F:phosphatidylcholine lysophospholipase activity"/>
    <property type="evidence" value="ECO:0007669"/>
    <property type="project" value="TreeGrafter"/>
</dbReference>
<name>A0A1Y2DV08_9PEZI</name>
<dbReference type="SUPFAM" id="SSF52266">
    <property type="entry name" value="SGNH hydrolase"/>
    <property type="match status" value="1"/>
</dbReference>
<dbReference type="Proteomes" id="UP000193689">
    <property type="component" value="Unassembled WGS sequence"/>
</dbReference>
<accession>A0A1Y2DV08</accession>